<sequence>MVCKGGTSDPLKNLRAHSIRDEPTAWRPPPGSGSCCWASEPLPRPPGKWGEDAGDWYNGLQRSVPVRTVKLTGKCVWLTDSSNLDGRIG</sequence>
<dbReference type="AlphaFoldDB" id="A0A0E9U6Q2"/>
<feature type="region of interest" description="Disordered" evidence="1">
    <location>
        <begin position="1"/>
        <end position="34"/>
    </location>
</feature>
<evidence type="ECO:0000256" key="1">
    <source>
        <dbReference type="SAM" id="MobiDB-lite"/>
    </source>
</evidence>
<protein>
    <submittedName>
        <fullName evidence="2">Uncharacterized protein</fullName>
    </submittedName>
</protein>
<reference evidence="2" key="2">
    <citation type="journal article" date="2015" name="Fish Shellfish Immunol.">
        <title>Early steps in the European eel (Anguilla anguilla)-Vibrio vulnificus interaction in the gills: Role of the RtxA13 toxin.</title>
        <authorList>
            <person name="Callol A."/>
            <person name="Pajuelo D."/>
            <person name="Ebbesson L."/>
            <person name="Teles M."/>
            <person name="MacKenzie S."/>
            <person name="Amaro C."/>
        </authorList>
    </citation>
    <scope>NUCLEOTIDE SEQUENCE</scope>
</reference>
<dbReference type="EMBL" id="GBXM01047762">
    <property type="protein sequence ID" value="JAH60815.1"/>
    <property type="molecule type" value="Transcribed_RNA"/>
</dbReference>
<organism evidence="2">
    <name type="scientific">Anguilla anguilla</name>
    <name type="common">European freshwater eel</name>
    <name type="synonym">Muraena anguilla</name>
    <dbReference type="NCBI Taxonomy" id="7936"/>
    <lineage>
        <taxon>Eukaryota</taxon>
        <taxon>Metazoa</taxon>
        <taxon>Chordata</taxon>
        <taxon>Craniata</taxon>
        <taxon>Vertebrata</taxon>
        <taxon>Euteleostomi</taxon>
        <taxon>Actinopterygii</taxon>
        <taxon>Neopterygii</taxon>
        <taxon>Teleostei</taxon>
        <taxon>Anguilliformes</taxon>
        <taxon>Anguillidae</taxon>
        <taxon>Anguilla</taxon>
    </lineage>
</organism>
<name>A0A0E9U6Q2_ANGAN</name>
<accession>A0A0E9U6Q2</accession>
<proteinExistence type="predicted"/>
<reference evidence="2" key="1">
    <citation type="submission" date="2014-11" db="EMBL/GenBank/DDBJ databases">
        <authorList>
            <person name="Amaro Gonzalez C."/>
        </authorList>
    </citation>
    <scope>NUCLEOTIDE SEQUENCE</scope>
</reference>
<evidence type="ECO:0000313" key="2">
    <source>
        <dbReference type="EMBL" id="JAH60815.1"/>
    </source>
</evidence>